<feature type="compositionally biased region" description="Polar residues" evidence="1">
    <location>
        <begin position="84"/>
        <end position="104"/>
    </location>
</feature>
<sequence>MTSTNILFKTVLIFSAILSFQSHAKLNLPPLPEPVTNNAVASVIIDGQQSILSFSGLSADKKLSGMHNKAWRLDVVNDVANDSTQNATNSSANDKLNKKSISSELKTESKPLSPANFSFEIEANTRVKVAADFKNKWQAITSLPSLQEPHGRIGSTAVGVNDSVYIFGGYNLSSSKSFDTAPGVYKYHVPTDTYAQLEPMPVSVNDAVALVYRDRYIYVISGWNNDAAVNLVQVFDTLKNEWFQASPFIGTPVFGHAGGIVDNVIMICDGAKVTPQLAANRTITQQASCYLGEINVTRADKISWYQWVHPTDAGRFRMAAAGDTENDRIIFVGGTNAPHGANGERIDGKANSNDSKKPKALTPNSEIWIYNIAKRSWQVSNSPQASMDHRGLLDVNGNWITIGGMVEKQQITDKVIVHIGR</sequence>
<feature type="signal peptide" evidence="2">
    <location>
        <begin position="1"/>
        <end position="24"/>
    </location>
</feature>
<dbReference type="InterPro" id="IPR015915">
    <property type="entry name" value="Kelch-typ_b-propeller"/>
</dbReference>
<keyword evidence="2" id="KW-0732">Signal</keyword>
<feature type="region of interest" description="Disordered" evidence="1">
    <location>
        <begin position="84"/>
        <end position="111"/>
    </location>
</feature>
<comment type="caution">
    <text evidence="3">The sequence shown here is derived from an EMBL/GenBank/DDBJ whole genome shotgun (WGS) entry which is preliminary data.</text>
</comment>
<dbReference type="PANTHER" id="PTHR45632">
    <property type="entry name" value="LD33804P"/>
    <property type="match status" value="1"/>
</dbReference>
<gene>
    <name evidence="3" type="ORF">BTO11_07940</name>
</gene>
<dbReference type="Gene3D" id="2.120.10.80">
    <property type="entry name" value="Kelch-type beta propeller"/>
    <property type="match status" value="2"/>
</dbReference>
<proteinExistence type="predicted"/>
<dbReference type="PANTHER" id="PTHR45632:SF5">
    <property type="entry name" value="KELCH-LIKE PROTEIN 22"/>
    <property type="match status" value="1"/>
</dbReference>
<evidence type="ECO:0000313" key="3">
    <source>
        <dbReference type="EMBL" id="PQJ53604.1"/>
    </source>
</evidence>
<name>A0A2S7UUE1_9GAMM</name>
<feature type="chain" id="PRO_5015578144" description="Galactose oxidase" evidence="2">
    <location>
        <begin position="25"/>
        <end position="421"/>
    </location>
</feature>
<dbReference type="InterPro" id="IPR006652">
    <property type="entry name" value="Kelch_1"/>
</dbReference>
<evidence type="ECO:0000313" key="4">
    <source>
        <dbReference type="Proteomes" id="UP000239007"/>
    </source>
</evidence>
<feature type="region of interest" description="Disordered" evidence="1">
    <location>
        <begin position="340"/>
        <end position="360"/>
    </location>
</feature>
<protein>
    <recommendedName>
        <fullName evidence="5">Galactose oxidase</fullName>
    </recommendedName>
</protein>
<dbReference type="SUPFAM" id="SSF117281">
    <property type="entry name" value="Kelch motif"/>
    <property type="match status" value="1"/>
</dbReference>
<dbReference type="OrthoDB" id="6192994at2"/>
<evidence type="ECO:0000256" key="1">
    <source>
        <dbReference type="SAM" id="MobiDB-lite"/>
    </source>
</evidence>
<dbReference type="EMBL" id="MSCH01000003">
    <property type="protein sequence ID" value="PQJ53604.1"/>
    <property type="molecule type" value="Genomic_DNA"/>
</dbReference>
<keyword evidence="4" id="KW-1185">Reference proteome</keyword>
<dbReference type="Pfam" id="PF01344">
    <property type="entry name" value="Kelch_1"/>
    <property type="match status" value="1"/>
</dbReference>
<dbReference type="RefSeq" id="WP_105052091.1">
    <property type="nucleotide sequence ID" value="NZ_BMYG01000002.1"/>
</dbReference>
<evidence type="ECO:0000256" key="2">
    <source>
        <dbReference type="SAM" id="SignalP"/>
    </source>
</evidence>
<reference evidence="3 4" key="1">
    <citation type="submission" date="2016-12" db="EMBL/GenBank/DDBJ databases">
        <title>Diversity of luminous bacteria.</title>
        <authorList>
            <person name="Yoshizawa S."/>
            <person name="Kogure K."/>
        </authorList>
    </citation>
    <scope>NUCLEOTIDE SEQUENCE [LARGE SCALE GENOMIC DNA]</scope>
    <source>
        <strain evidence="3 4">SA4-48</strain>
    </source>
</reference>
<accession>A0A2S7UUE1</accession>
<evidence type="ECO:0008006" key="5">
    <source>
        <dbReference type="Google" id="ProtNLM"/>
    </source>
</evidence>
<organism evidence="3 4">
    <name type="scientific">Psychrosphaera saromensis</name>
    <dbReference type="NCBI Taxonomy" id="716813"/>
    <lineage>
        <taxon>Bacteria</taxon>
        <taxon>Pseudomonadati</taxon>
        <taxon>Pseudomonadota</taxon>
        <taxon>Gammaproteobacteria</taxon>
        <taxon>Alteromonadales</taxon>
        <taxon>Pseudoalteromonadaceae</taxon>
        <taxon>Psychrosphaera</taxon>
    </lineage>
</organism>
<dbReference type="Proteomes" id="UP000239007">
    <property type="component" value="Unassembled WGS sequence"/>
</dbReference>
<dbReference type="AlphaFoldDB" id="A0A2S7UUE1"/>